<keyword evidence="2" id="KW-1185">Reference proteome</keyword>
<organism evidence="1 2">
    <name type="scientific">Ambispora gerdemannii</name>
    <dbReference type="NCBI Taxonomy" id="144530"/>
    <lineage>
        <taxon>Eukaryota</taxon>
        <taxon>Fungi</taxon>
        <taxon>Fungi incertae sedis</taxon>
        <taxon>Mucoromycota</taxon>
        <taxon>Glomeromycotina</taxon>
        <taxon>Glomeromycetes</taxon>
        <taxon>Archaeosporales</taxon>
        <taxon>Ambisporaceae</taxon>
        <taxon>Ambispora</taxon>
    </lineage>
</organism>
<dbReference type="Proteomes" id="UP000789831">
    <property type="component" value="Unassembled WGS sequence"/>
</dbReference>
<reference evidence="1" key="1">
    <citation type="submission" date="2021-06" db="EMBL/GenBank/DDBJ databases">
        <authorList>
            <person name="Kallberg Y."/>
            <person name="Tangrot J."/>
            <person name="Rosling A."/>
        </authorList>
    </citation>
    <scope>NUCLEOTIDE SEQUENCE</scope>
    <source>
        <strain evidence="1">MT106</strain>
    </source>
</reference>
<comment type="caution">
    <text evidence="1">The sequence shown here is derived from an EMBL/GenBank/DDBJ whole genome shotgun (WGS) entry which is preliminary data.</text>
</comment>
<evidence type="ECO:0000313" key="2">
    <source>
        <dbReference type="Proteomes" id="UP000789831"/>
    </source>
</evidence>
<proteinExistence type="predicted"/>
<evidence type="ECO:0000313" key="1">
    <source>
        <dbReference type="EMBL" id="CAG8686793.1"/>
    </source>
</evidence>
<sequence>MSTNETSDDLETILRQLANEVIENPTQLTLELGDQLDFSPSQLSNTPLVFSEESPIIINKSQEEKERKIKEINKILRNTKKQNIKRNKKEKSDTWNRYARTQQNDGQKLCCLALKPIFRTKLMRLRIAEWLSDIFSTNPEFLLEVSRGTFLKLGRLNHEELQQLAEK</sequence>
<accession>A0A9N9HLF3</accession>
<dbReference type="AlphaFoldDB" id="A0A9N9HLF3"/>
<feature type="non-terminal residue" evidence="1">
    <location>
        <position position="167"/>
    </location>
</feature>
<dbReference type="EMBL" id="CAJVPL010012559">
    <property type="protein sequence ID" value="CAG8686793.1"/>
    <property type="molecule type" value="Genomic_DNA"/>
</dbReference>
<gene>
    <name evidence="1" type="ORF">AGERDE_LOCUS12936</name>
</gene>
<name>A0A9N9HLF3_9GLOM</name>
<protein>
    <submittedName>
        <fullName evidence="1">11520_t:CDS:1</fullName>
    </submittedName>
</protein>